<evidence type="ECO:0000313" key="2">
    <source>
        <dbReference type="Proteomes" id="UP000217343"/>
    </source>
</evidence>
<protein>
    <submittedName>
        <fullName evidence="1">Uncharacterized protein</fullName>
    </submittedName>
</protein>
<dbReference type="KEGG" id="mmas:MYMAC_000078"/>
<proteinExistence type="predicted"/>
<gene>
    <name evidence="1" type="ORF">MYMAC_000078</name>
</gene>
<reference evidence="1 2" key="1">
    <citation type="submission" date="2017-06" db="EMBL/GenBank/DDBJ databases">
        <title>Sequencing and comparative analysis of myxobacterial genomes.</title>
        <authorList>
            <person name="Rupp O."/>
            <person name="Goesmann A."/>
            <person name="Sogaard-Andersen L."/>
        </authorList>
    </citation>
    <scope>NUCLEOTIDE SEQUENCE [LARGE SCALE GENOMIC DNA]</scope>
    <source>
        <strain evidence="1 2">DSM 14697</strain>
    </source>
</reference>
<dbReference type="EMBL" id="CP022203">
    <property type="protein sequence ID" value="ATB44507.1"/>
    <property type="molecule type" value="Genomic_DNA"/>
</dbReference>
<keyword evidence="2" id="KW-1185">Reference proteome</keyword>
<dbReference type="AlphaFoldDB" id="A0A250JM06"/>
<organism evidence="1 2">
    <name type="scientific">Corallococcus macrosporus DSM 14697</name>
    <dbReference type="NCBI Taxonomy" id="1189310"/>
    <lineage>
        <taxon>Bacteria</taxon>
        <taxon>Pseudomonadati</taxon>
        <taxon>Myxococcota</taxon>
        <taxon>Myxococcia</taxon>
        <taxon>Myxococcales</taxon>
        <taxon>Cystobacterineae</taxon>
        <taxon>Myxococcaceae</taxon>
        <taxon>Corallococcus</taxon>
    </lineage>
</organism>
<dbReference type="Proteomes" id="UP000217343">
    <property type="component" value="Chromosome"/>
</dbReference>
<accession>A0A250JM06</accession>
<sequence>MVGDHDADIAKVMAGQQQFASNAGLKTLLGETPPTLREHRQQAYRLLGQEAPRQARKAPGGR</sequence>
<name>A0A250JM06_9BACT</name>
<evidence type="ECO:0000313" key="1">
    <source>
        <dbReference type="EMBL" id="ATB44507.1"/>
    </source>
</evidence>